<evidence type="ECO:0000313" key="2">
    <source>
        <dbReference type="Proteomes" id="UP001254257"/>
    </source>
</evidence>
<dbReference type="EMBL" id="JAWDID010000056">
    <property type="protein sequence ID" value="MDU0343031.1"/>
    <property type="molecule type" value="Genomic_DNA"/>
</dbReference>
<accession>A0ABU3SED7</accession>
<proteinExistence type="predicted"/>
<evidence type="ECO:0000313" key="1">
    <source>
        <dbReference type="EMBL" id="MDU0343031.1"/>
    </source>
</evidence>
<name>A0ABU3SED7_9HYPH</name>
<comment type="caution">
    <text evidence="1">The sequence shown here is derived from an EMBL/GenBank/DDBJ whole genome shotgun (WGS) entry which is preliminary data.</text>
</comment>
<dbReference type="RefSeq" id="WP_316020777.1">
    <property type="nucleotide sequence ID" value="NZ_JAWDID010000056.1"/>
</dbReference>
<protein>
    <submittedName>
        <fullName evidence="1">Uncharacterized protein</fullName>
    </submittedName>
</protein>
<reference evidence="1 2" key="1">
    <citation type="submission" date="2023-09" db="EMBL/GenBank/DDBJ databases">
        <title>Whole genome shotgun sequencing (WGS) of Bosea sp. ZW T0_25, isolated from stored onions (Allium cepa).</title>
        <authorList>
            <person name="Stoll D.A."/>
            <person name="Huch M."/>
        </authorList>
    </citation>
    <scope>NUCLEOTIDE SEQUENCE [LARGE SCALE GENOMIC DNA]</scope>
    <source>
        <strain evidence="1 2">ZW T0_25</strain>
    </source>
</reference>
<gene>
    <name evidence="1" type="ORF">RKE40_24305</name>
</gene>
<organism evidence="1 2">
    <name type="scientific">Bosea rubneri</name>
    <dbReference type="NCBI Taxonomy" id="3075434"/>
    <lineage>
        <taxon>Bacteria</taxon>
        <taxon>Pseudomonadati</taxon>
        <taxon>Pseudomonadota</taxon>
        <taxon>Alphaproteobacteria</taxon>
        <taxon>Hyphomicrobiales</taxon>
        <taxon>Boseaceae</taxon>
        <taxon>Bosea</taxon>
    </lineage>
</organism>
<dbReference type="Proteomes" id="UP001254257">
    <property type="component" value="Unassembled WGS sequence"/>
</dbReference>
<keyword evidence="2" id="KW-1185">Reference proteome</keyword>
<sequence length="68" mass="7911">MNDDEFLPSPEDLMTPEELMALPGYVRPMNEVLEEAKRRTAVYYSRGFAIIEPNKPDDDVIIVISRRR</sequence>